<keyword evidence="1" id="KW-0812">Transmembrane</keyword>
<proteinExistence type="predicted"/>
<keyword evidence="1" id="KW-0472">Membrane</keyword>
<organism evidence="2 3">
    <name type="scientific">Methylohalomonas lacus</name>
    <dbReference type="NCBI Taxonomy" id="398773"/>
    <lineage>
        <taxon>Bacteria</taxon>
        <taxon>Pseudomonadati</taxon>
        <taxon>Pseudomonadota</taxon>
        <taxon>Gammaproteobacteria</taxon>
        <taxon>Methylohalomonadales</taxon>
        <taxon>Methylohalomonadaceae</taxon>
        <taxon>Methylohalomonas</taxon>
    </lineage>
</organism>
<dbReference type="AlphaFoldDB" id="A0AAE3HMA5"/>
<name>A0AAE3HMA5_9GAMM</name>
<gene>
    <name evidence="2" type="ORF">J2T55_001813</name>
</gene>
<reference evidence="2" key="1">
    <citation type="submission" date="2022-08" db="EMBL/GenBank/DDBJ databases">
        <title>Genomic Encyclopedia of Type Strains, Phase III (KMG-III): the genomes of soil and plant-associated and newly described type strains.</title>
        <authorList>
            <person name="Whitman W."/>
        </authorList>
    </citation>
    <scope>NUCLEOTIDE SEQUENCE</scope>
    <source>
        <strain evidence="2">HMT 1</strain>
    </source>
</reference>
<sequence>MVDNLTDTTGGRPEGSIFMGMVWMAVLSLLLFWLPAFGPLIAGIVGGKVAGSVGNGLAAAVLPGLLLSILLALVFTVAAAPLGLFAPVVGTFAGATVFLVILIQLIPLMIGALIGGLMA</sequence>
<dbReference type="Proteomes" id="UP001204445">
    <property type="component" value="Unassembled WGS sequence"/>
</dbReference>
<feature type="transmembrane region" description="Helical" evidence="1">
    <location>
        <begin position="20"/>
        <end position="45"/>
    </location>
</feature>
<evidence type="ECO:0000313" key="2">
    <source>
        <dbReference type="EMBL" id="MCS3903781.1"/>
    </source>
</evidence>
<feature type="transmembrane region" description="Helical" evidence="1">
    <location>
        <begin position="57"/>
        <end position="80"/>
    </location>
</feature>
<feature type="transmembrane region" description="Helical" evidence="1">
    <location>
        <begin position="92"/>
        <end position="117"/>
    </location>
</feature>
<evidence type="ECO:0000313" key="3">
    <source>
        <dbReference type="Proteomes" id="UP001204445"/>
    </source>
</evidence>
<dbReference type="RefSeq" id="WP_259055756.1">
    <property type="nucleotide sequence ID" value="NZ_JANUCT010000012.1"/>
</dbReference>
<dbReference type="EMBL" id="JANUCT010000012">
    <property type="protein sequence ID" value="MCS3903781.1"/>
    <property type="molecule type" value="Genomic_DNA"/>
</dbReference>
<evidence type="ECO:0000256" key="1">
    <source>
        <dbReference type="SAM" id="Phobius"/>
    </source>
</evidence>
<keyword evidence="1" id="KW-1133">Transmembrane helix</keyword>
<comment type="caution">
    <text evidence="2">The sequence shown here is derived from an EMBL/GenBank/DDBJ whole genome shotgun (WGS) entry which is preliminary data.</text>
</comment>
<accession>A0AAE3HMA5</accession>
<protein>
    <submittedName>
        <fullName evidence="2">Uncharacterized protein</fullName>
    </submittedName>
</protein>
<keyword evidence="3" id="KW-1185">Reference proteome</keyword>